<sequence>MPLSMDTVNELDTAPGDSSGFLAMVAYRLPSKGPYDIDEEKFKNYCNHVPLKEVSQGRSKQDVLTRSLDLVSLLGLGRYVRSGFPNTWRAKDKIKGRAGVE</sequence>
<proteinExistence type="predicted"/>
<protein>
    <submittedName>
        <fullName evidence="1">Uncharacterized protein</fullName>
    </submittedName>
</protein>
<comment type="caution">
    <text evidence="1">The sequence shown here is derived from an EMBL/GenBank/DDBJ whole genome shotgun (WGS) entry which is preliminary data.</text>
</comment>
<dbReference type="EMBL" id="CAKOFQ010006701">
    <property type="protein sequence ID" value="CAH1962319.1"/>
    <property type="molecule type" value="Genomic_DNA"/>
</dbReference>
<gene>
    <name evidence="1" type="ORF">ACAOBT_LOCUS4621</name>
</gene>
<evidence type="ECO:0000313" key="1">
    <source>
        <dbReference type="EMBL" id="CAH1962319.1"/>
    </source>
</evidence>
<dbReference type="Proteomes" id="UP001152888">
    <property type="component" value="Unassembled WGS sequence"/>
</dbReference>
<organism evidence="1 2">
    <name type="scientific">Acanthoscelides obtectus</name>
    <name type="common">Bean weevil</name>
    <name type="synonym">Bruchus obtectus</name>
    <dbReference type="NCBI Taxonomy" id="200917"/>
    <lineage>
        <taxon>Eukaryota</taxon>
        <taxon>Metazoa</taxon>
        <taxon>Ecdysozoa</taxon>
        <taxon>Arthropoda</taxon>
        <taxon>Hexapoda</taxon>
        <taxon>Insecta</taxon>
        <taxon>Pterygota</taxon>
        <taxon>Neoptera</taxon>
        <taxon>Endopterygota</taxon>
        <taxon>Coleoptera</taxon>
        <taxon>Polyphaga</taxon>
        <taxon>Cucujiformia</taxon>
        <taxon>Chrysomeloidea</taxon>
        <taxon>Chrysomelidae</taxon>
        <taxon>Bruchinae</taxon>
        <taxon>Bruchini</taxon>
        <taxon>Acanthoscelides</taxon>
    </lineage>
</organism>
<dbReference type="AlphaFoldDB" id="A0A9P0JZB3"/>
<keyword evidence="2" id="KW-1185">Reference proteome</keyword>
<reference evidence="1" key="1">
    <citation type="submission" date="2022-03" db="EMBL/GenBank/DDBJ databases">
        <authorList>
            <person name="Sayadi A."/>
        </authorList>
    </citation>
    <scope>NUCLEOTIDE SEQUENCE</scope>
</reference>
<evidence type="ECO:0000313" key="2">
    <source>
        <dbReference type="Proteomes" id="UP001152888"/>
    </source>
</evidence>
<accession>A0A9P0JZB3</accession>
<name>A0A9P0JZB3_ACAOB</name>